<dbReference type="InterPro" id="IPR006076">
    <property type="entry name" value="FAD-dep_OxRdtase"/>
</dbReference>
<dbReference type="CDD" id="cd03477">
    <property type="entry name" value="Rieske_YhfW_C"/>
    <property type="match status" value="1"/>
</dbReference>
<dbReference type="SUPFAM" id="SSF51971">
    <property type="entry name" value="Nucleotide-binding domain"/>
    <property type="match status" value="1"/>
</dbReference>
<dbReference type="InterPro" id="IPR017941">
    <property type="entry name" value="Rieske_2Fe-2S"/>
</dbReference>
<accession>A0A7K1TEB3</accession>
<dbReference type="EMBL" id="WQKZ01000002">
    <property type="protein sequence ID" value="MVN76736.1"/>
    <property type="molecule type" value="Genomic_DNA"/>
</dbReference>
<dbReference type="SUPFAM" id="SSF50022">
    <property type="entry name" value="ISP domain"/>
    <property type="match status" value="1"/>
</dbReference>
<dbReference type="InterPro" id="IPR005805">
    <property type="entry name" value="Rieske_Fe-S_prot_C"/>
</dbReference>
<dbReference type="PROSITE" id="PS51296">
    <property type="entry name" value="RIESKE"/>
    <property type="match status" value="1"/>
</dbReference>
<dbReference type="GO" id="GO:0005737">
    <property type="term" value="C:cytoplasm"/>
    <property type="evidence" value="ECO:0007669"/>
    <property type="project" value="TreeGrafter"/>
</dbReference>
<evidence type="ECO:0000256" key="2">
    <source>
        <dbReference type="ARBA" id="ARBA00022723"/>
    </source>
</evidence>
<name>A0A7K1TEB3_9BACT</name>
<dbReference type="Gene3D" id="2.102.10.10">
    <property type="entry name" value="Rieske [2Fe-2S] iron-sulphur domain"/>
    <property type="match status" value="1"/>
</dbReference>
<dbReference type="Gene3D" id="3.30.9.10">
    <property type="entry name" value="D-Amino Acid Oxidase, subunit A, domain 2"/>
    <property type="match status" value="1"/>
</dbReference>
<evidence type="ECO:0000256" key="6">
    <source>
        <dbReference type="SAM" id="MobiDB-lite"/>
    </source>
</evidence>
<comment type="caution">
    <text evidence="8">The sequence shown here is derived from an EMBL/GenBank/DDBJ whole genome shotgun (WGS) entry which is preliminary data.</text>
</comment>
<dbReference type="RefSeq" id="WP_157564931.1">
    <property type="nucleotide sequence ID" value="NZ_WQKZ01000002.1"/>
</dbReference>
<evidence type="ECO:0000313" key="9">
    <source>
        <dbReference type="Proteomes" id="UP000441336"/>
    </source>
</evidence>
<keyword evidence="1" id="KW-0001">2Fe-2S</keyword>
<sequence length="525" mass="56351">MAATPASHPLPPEDTSGTTLSSWFGTAPALPDYPALAEDATADVVVIGGGIAGLTTAYLLSKEGRAVVLLEDGALASGESGRTTAHLSYALDDRFTTLENLFGLDGSRLAAESHRAAIARIEQLVQEEHIDCDFARLPGYLFLPASGTHQELMDELEAAHRAGLTDVEWLPRPGSVGFETGECLHFPGQGQFHILKYLAGLAEAIIRQGGRIYCHTRADEVKGGSAAEVRTTSGHTLAVRQAIVVATNSPFNDRVVMHTKQGSYRTYALAARVPKGSVAPALFWDTADPYHYIRLQAVEGADYDLLLVGGEDHKTGQEADPESHLRCLEDWVREKFAAKVQQIDYRWSGQVLEPNDSLGYAGRNPLDRDNVFIITGDSGHGMTHATLGALLITDLVQGRPNPWANLYDPGRITAKAESAKEFALENLNVAFEYTDLLTGGDVASADEIAAGQGAVLRRGLTKVAAYRDPAGQLHECSAICPHLGCVVHWNPLETSWDCPCHGSRFTALGELLAGPANSDLPKVEG</sequence>
<evidence type="ECO:0000259" key="7">
    <source>
        <dbReference type="PROSITE" id="PS51296"/>
    </source>
</evidence>
<keyword evidence="5" id="KW-1015">Disulfide bond</keyword>
<dbReference type="GO" id="GO:0046872">
    <property type="term" value="F:metal ion binding"/>
    <property type="evidence" value="ECO:0007669"/>
    <property type="project" value="UniProtKB-KW"/>
</dbReference>
<keyword evidence="9" id="KW-1185">Reference proteome</keyword>
<feature type="domain" description="Rieske" evidence="7">
    <location>
        <begin position="440"/>
        <end position="525"/>
    </location>
</feature>
<dbReference type="InterPro" id="IPR036188">
    <property type="entry name" value="FAD/NAD-bd_sf"/>
</dbReference>
<organism evidence="8 9">
    <name type="scientific">Hymenobacter ginkgonis</name>
    <dbReference type="NCBI Taxonomy" id="2682976"/>
    <lineage>
        <taxon>Bacteria</taxon>
        <taxon>Pseudomonadati</taxon>
        <taxon>Bacteroidota</taxon>
        <taxon>Cytophagia</taxon>
        <taxon>Cytophagales</taxon>
        <taxon>Hymenobacteraceae</taxon>
        <taxon>Hymenobacter</taxon>
    </lineage>
</organism>
<evidence type="ECO:0000256" key="5">
    <source>
        <dbReference type="ARBA" id="ARBA00023157"/>
    </source>
</evidence>
<dbReference type="Gene3D" id="3.50.50.60">
    <property type="entry name" value="FAD/NAD(P)-binding domain"/>
    <property type="match status" value="1"/>
</dbReference>
<evidence type="ECO:0000256" key="1">
    <source>
        <dbReference type="ARBA" id="ARBA00022714"/>
    </source>
</evidence>
<proteinExistence type="predicted"/>
<dbReference type="GO" id="GO:0051537">
    <property type="term" value="F:2 iron, 2 sulfur cluster binding"/>
    <property type="evidence" value="ECO:0007669"/>
    <property type="project" value="UniProtKB-KW"/>
</dbReference>
<dbReference type="Pfam" id="PF01266">
    <property type="entry name" value="DAO"/>
    <property type="match status" value="1"/>
</dbReference>
<dbReference type="InterPro" id="IPR038010">
    <property type="entry name" value="YhfW_C"/>
</dbReference>
<dbReference type="PANTHER" id="PTHR13847">
    <property type="entry name" value="SARCOSINE DEHYDROGENASE-RELATED"/>
    <property type="match status" value="1"/>
</dbReference>
<reference evidence="8 9" key="1">
    <citation type="submission" date="2019-12" db="EMBL/GenBank/DDBJ databases">
        <title>Hymenobacter sp. HMF4947 Genome sequencing and assembly.</title>
        <authorList>
            <person name="Kang H."/>
            <person name="Cha I."/>
            <person name="Kim H."/>
            <person name="Joh K."/>
        </authorList>
    </citation>
    <scope>NUCLEOTIDE SEQUENCE [LARGE SCALE GENOMIC DNA]</scope>
    <source>
        <strain evidence="8 9">HMF4947</strain>
    </source>
</reference>
<evidence type="ECO:0000256" key="3">
    <source>
        <dbReference type="ARBA" id="ARBA00023004"/>
    </source>
</evidence>
<feature type="region of interest" description="Disordered" evidence="6">
    <location>
        <begin position="1"/>
        <end position="21"/>
    </location>
</feature>
<keyword evidence="4" id="KW-0411">Iron-sulfur</keyword>
<dbReference type="Proteomes" id="UP000441336">
    <property type="component" value="Unassembled WGS sequence"/>
</dbReference>
<evidence type="ECO:0000256" key="4">
    <source>
        <dbReference type="ARBA" id="ARBA00023014"/>
    </source>
</evidence>
<dbReference type="PRINTS" id="PR00162">
    <property type="entry name" value="RIESKE"/>
</dbReference>
<dbReference type="PANTHER" id="PTHR13847:SF281">
    <property type="entry name" value="FAD DEPENDENT OXIDOREDUCTASE DOMAIN-CONTAINING PROTEIN"/>
    <property type="match status" value="1"/>
</dbReference>
<protein>
    <submittedName>
        <fullName evidence="8">FAD-dependent oxidoreductase</fullName>
    </submittedName>
</protein>
<dbReference type="AlphaFoldDB" id="A0A7K1TEB3"/>
<dbReference type="GO" id="GO:0016020">
    <property type="term" value="C:membrane"/>
    <property type="evidence" value="ECO:0007669"/>
    <property type="project" value="InterPro"/>
</dbReference>
<keyword evidence="2" id="KW-0479">Metal-binding</keyword>
<dbReference type="InterPro" id="IPR036922">
    <property type="entry name" value="Rieske_2Fe-2S_sf"/>
</dbReference>
<dbReference type="Pfam" id="PF00355">
    <property type="entry name" value="Rieske"/>
    <property type="match status" value="1"/>
</dbReference>
<evidence type="ECO:0000313" key="8">
    <source>
        <dbReference type="EMBL" id="MVN76736.1"/>
    </source>
</evidence>
<gene>
    <name evidence="8" type="ORF">GO988_10425</name>
</gene>
<keyword evidence="3" id="KW-0408">Iron</keyword>